<gene>
    <name evidence="2" type="ORF">BJ875DRAFT_472572</name>
</gene>
<feature type="compositionally biased region" description="Basic and acidic residues" evidence="1">
    <location>
        <begin position="372"/>
        <end position="396"/>
    </location>
</feature>
<dbReference type="EMBL" id="MU251684">
    <property type="protein sequence ID" value="KAG9230301.1"/>
    <property type="molecule type" value="Genomic_DNA"/>
</dbReference>
<dbReference type="InterPro" id="IPR008627">
    <property type="entry name" value="GETHR_repeat"/>
</dbReference>
<name>A0A9P7YAX9_9HELO</name>
<organism evidence="2 3">
    <name type="scientific">Amylocarpus encephaloides</name>
    <dbReference type="NCBI Taxonomy" id="45428"/>
    <lineage>
        <taxon>Eukaryota</taxon>
        <taxon>Fungi</taxon>
        <taxon>Dikarya</taxon>
        <taxon>Ascomycota</taxon>
        <taxon>Pezizomycotina</taxon>
        <taxon>Leotiomycetes</taxon>
        <taxon>Helotiales</taxon>
        <taxon>Helotiales incertae sedis</taxon>
        <taxon>Amylocarpus</taxon>
    </lineage>
</organism>
<proteinExistence type="predicted"/>
<accession>A0A9P7YAX9</accession>
<comment type="caution">
    <text evidence="2">The sequence shown here is derived from an EMBL/GenBank/DDBJ whole genome shotgun (WGS) entry which is preliminary data.</text>
</comment>
<evidence type="ECO:0000313" key="2">
    <source>
        <dbReference type="EMBL" id="KAG9230301.1"/>
    </source>
</evidence>
<dbReference type="Pfam" id="PF05671">
    <property type="entry name" value="GETHR"/>
    <property type="match status" value="1"/>
</dbReference>
<evidence type="ECO:0000313" key="3">
    <source>
        <dbReference type="Proteomes" id="UP000824998"/>
    </source>
</evidence>
<feature type="region of interest" description="Disordered" evidence="1">
    <location>
        <begin position="220"/>
        <end position="331"/>
    </location>
</feature>
<feature type="compositionally biased region" description="Basic and acidic residues" evidence="1">
    <location>
        <begin position="322"/>
        <end position="331"/>
    </location>
</feature>
<feature type="region of interest" description="Disordered" evidence="1">
    <location>
        <begin position="371"/>
        <end position="423"/>
    </location>
</feature>
<sequence>MLALCVKNRHGRPPFEMKRDWKLIPGAKESLKRPWTPNFAKHPDQKDLWKRFNYKSASRLKGDGTFPDPAWKKGTGKDVEFPEPIPIAELLVPNNTAIVETHIPTSTSPPAWAVETSSNAVNTVAPPTTTPKKAKAPAPTVISASSTVTTTSDYHIEPSRPITSSNLYTPDQAPASIAKLAALLTPSPSHSMHSARPSVGHLNSARLGMGRSDMRVFAAQAHHRGASHRGESHRGESHRGESHRGESHRGESHRGANNRGPNHRQPQYGEVYHREEVHRRPNHRRQQYGEAYRREASYSQPSYRQPSYRQPVYRQPGYRQPSYREDNPREANHRRANYEEANLGLGHASPLGNTSLLEQFMLDRLAGSRIEPQNHQKIQEKPLTMEEKLALGHDRSSQSYQHCWSSEDEEGDQNKPAHKKART</sequence>
<protein>
    <submittedName>
        <fullName evidence="2">Uncharacterized protein</fullName>
    </submittedName>
</protein>
<dbReference type="AlphaFoldDB" id="A0A9P7YAX9"/>
<evidence type="ECO:0000256" key="1">
    <source>
        <dbReference type="SAM" id="MobiDB-lite"/>
    </source>
</evidence>
<feature type="compositionally biased region" description="Low complexity" evidence="1">
    <location>
        <begin position="297"/>
        <end position="311"/>
    </location>
</feature>
<feature type="compositionally biased region" description="Basic and acidic residues" evidence="1">
    <location>
        <begin position="228"/>
        <end position="254"/>
    </location>
</feature>
<reference evidence="2" key="1">
    <citation type="journal article" date="2021" name="IMA Fungus">
        <title>Genomic characterization of three marine fungi, including Emericellopsis atlantica sp. nov. with signatures of a generalist lifestyle and marine biomass degradation.</title>
        <authorList>
            <person name="Hagestad O.C."/>
            <person name="Hou L."/>
            <person name="Andersen J.H."/>
            <person name="Hansen E.H."/>
            <person name="Altermark B."/>
            <person name="Li C."/>
            <person name="Kuhnert E."/>
            <person name="Cox R.J."/>
            <person name="Crous P.W."/>
            <person name="Spatafora J.W."/>
            <person name="Lail K."/>
            <person name="Amirebrahimi M."/>
            <person name="Lipzen A."/>
            <person name="Pangilinan J."/>
            <person name="Andreopoulos W."/>
            <person name="Hayes R.D."/>
            <person name="Ng V."/>
            <person name="Grigoriev I.V."/>
            <person name="Jackson S.A."/>
            <person name="Sutton T.D.S."/>
            <person name="Dobson A.D.W."/>
            <person name="Rama T."/>
        </authorList>
    </citation>
    <scope>NUCLEOTIDE SEQUENCE</scope>
    <source>
        <strain evidence="2">TRa018bII</strain>
    </source>
</reference>
<keyword evidence="3" id="KW-1185">Reference proteome</keyword>
<dbReference type="Proteomes" id="UP000824998">
    <property type="component" value="Unassembled WGS sequence"/>
</dbReference>